<name>A0A8J9Z625_BRALA</name>
<protein>
    <submittedName>
        <fullName evidence="1">Hypp8128 protein</fullName>
    </submittedName>
</protein>
<dbReference type="Proteomes" id="UP000838412">
    <property type="component" value="Chromosome 16"/>
</dbReference>
<reference evidence="1" key="1">
    <citation type="submission" date="2022-01" db="EMBL/GenBank/DDBJ databases">
        <authorList>
            <person name="Braso-Vives M."/>
        </authorList>
    </citation>
    <scope>NUCLEOTIDE SEQUENCE</scope>
</reference>
<gene>
    <name evidence="1" type="primary">Hypp8128</name>
    <name evidence="1" type="ORF">BLAG_LOCUS9754</name>
</gene>
<evidence type="ECO:0000313" key="1">
    <source>
        <dbReference type="EMBL" id="CAH1248414.1"/>
    </source>
</evidence>
<evidence type="ECO:0000313" key="2">
    <source>
        <dbReference type="Proteomes" id="UP000838412"/>
    </source>
</evidence>
<proteinExistence type="predicted"/>
<keyword evidence="2" id="KW-1185">Reference proteome</keyword>
<organism evidence="1 2">
    <name type="scientific">Branchiostoma lanceolatum</name>
    <name type="common">Common lancelet</name>
    <name type="synonym">Amphioxus lanceolatum</name>
    <dbReference type="NCBI Taxonomy" id="7740"/>
    <lineage>
        <taxon>Eukaryota</taxon>
        <taxon>Metazoa</taxon>
        <taxon>Chordata</taxon>
        <taxon>Cephalochordata</taxon>
        <taxon>Leptocardii</taxon>
        <taxon>Amphioxiformes</taxon>
        <taxon>Branchiostomatidae</taxon>
        <taxon>Branchiostoma</taxon>
    </lineage>
</organism>
<accession>A0A8J9Z625</accession>
<dbReference type="EMBL" id="OV696701">
    <property type="protein sequence ID" value="CAH1248414.1"/>
    <property type="molecule type" value="Genomic_DNA"/>
</dbReference>
<sequence length="87" mass="9898">MRPRHTVERLNSTKNQVVAIASRIQEVEEERSGCMPLPDFLPRHVHLPVMLAAEVETDTHLQPPATEESRHLDVIMLDTASNVLVFF</sequence>
<dbReference type="AlphaFoldDB" id="A0A8J9Z625"/>